<gene>
    <name evidence="1" type="ORF">RM540_06540</name>
</gene>
<organism evidence="1 2">
    <name type="scientific">Rubrivirga litoralis</name>
    <dbReference type="NCBI Taxonomy" id="3075598"/>
    <lineage>
        <taxon>Bacteria</taxon>
        <taxon>Pseudomonadati</taxon>
        <taxon>Rhodothermota</taxon>
        <taxon>Rhodothermia</taxon>
        <taxon>Rhodothermales</taxon>
        <taxon>Rubricoccaceae</taxon>
        <taxon>Rubrivirga</taxon>
    </lineage>
</organism>
<accession>A0ABU3BQ51</accession>
<protein>
    <recommendedName>
        <fullName evidence="3">Carboxypeptidase regulatory-like domain-containing protein</fullName>
    </recommendedName>
</protein>
<dbReference type="Proteomes" id="UP001267426">
    <property type="component" value="Unassembled WGS sequence"/>
</dbReference>
<sequence>MFFDETISGPMAVEVVVSDTLLADGVASVAGEARVLNGPMPAVQVSVLDAEGALVAGTTTGLDGRFSLAVPHRPGLRLRVGGPQYRTWERDLDAVLDAP</sequence>
<reference evidence="1 2" key="1">
    <citation type="submission" date="2023-09" db="EMBL/GenBank/DDBJ databases">
        <authorList>
            <person name="Rey-Velasco X."/>
        </authorList>
    </citation>
    <scope>NUCLEOTIDE SEQUENCE [LARGE SCALE GENOMIC DNA]</scope>
    <source>
        <strain evidence="1 2">F394</strain>
    </source>
</reference>
<name>A0ABU3BQ51_9BACT</name>
<proteinExistence type="predicted"/>
<dbReference type="SUPFAM" id="SSF49464">
    <property type="entry name" value="Carboxypeptidase regulatory domain-like"/>
    <property type="match status" value="1"/>
</dbReference>
<dbReference type="InterPro" id="IPR008969">
    <property type="entry name" value="CarboxyPept-like_regulatory"/>
</dbReference>
<evidence type="ECO:0008006" key="3">
    <source>
        <dbReference type="Google" id="ProtNLM"/>
    </source>
</evidence>
<comment type="caution">
    <text evidence="1">The sequence shown here is derived from an EMBL/GenBank/DDBJ whole genome shotgun (WGS) entry which is preliminary data.</text>
</comment>
<evidence type="ECO:0000313" key="2">
    <source>
        <dbReference type="Proteomes" id="UP001267426"/>
    </source>
</evidence>
<evidence type="ECO:0000313" key="1">
    <source>
        <dbReference type="EMBL" id="MDT0631405.1"/>
    </source>
</evidence>
<dbReference type="RefSeq" id="WP_311662748.1">
    <property type="nucleotide sequence ID" value="NZ_JAVRHT010000012.1"/>
</dbReference>
<keyword evidence="2" id="KW-1185">Reference proteome</keyword>
<dbReference type="EMBL" id="JAVRHT010000012">
    <property type="protein sequence ID" value="MDT0631405.1"/>
    <property type="molecule type" value="Genomic_DNA"/>
</dbReference>